<accession>A0A7M4FBG3</accession>
<dbReference type="PANTHER" id="PTHR14024:SF11">
    <property type="entry name" value="PERILIPIN-3"/>
    <property type="match status" value="1"/>
</dbReference>
<comment type="similarity">
    <text evidence="2 4">Belongs to the perilipin family.</text>
</comment>
<dbReference type="GeneTree" id="ENSGT00950000182920"/>
<sequence>LLSVSSVVSIVTSLPLVSSTYDKVSDAYTATKENHPIVKLVCDAAETGVKTIAVAAAGTMQPILTKLEPHVAAADEYAHKSLDKLEKKLPILQQPADQVISNGKERVVSTVTEAKDTVTGMMDMAKDAVQSSMDATKSMVASGIDKIIESSVAHKVASGIDTLLEKSEELVDHYLPITDEELGQYAWSTALFDLQKSYYMRLGALSTKLRHRAYLHTLGKLKLCAQSTQEALSQLQQTIDLVGENRCLLLNACFLLTACLEWLPLPRYNFFFFFFSSFPCLGRMIESQALTVACRVIQHLKATSLTLMSNIQGLPASICNQVQQIKGDTEDLNAAFSTATSVHDLSSSLLSQSREKVAAIQRSLDELLEYVVHNMPLTWLVGPFTPAGEHAEDDEVKD</sequence>
<dbReference type="PANTHER" id="PTHR14024">
    <property type="entry name" value="PERILIPIN"/>
    <property type="match status" value="1"/>
</dbReference>
<feature type="signal peptide" evidence="5">
    <location>
        <begin position="1"/>
        <end position="19"/>
    </location>
</feature>
<comment type="subcellular location">
    <subcellularLocation>
        <location evidence="1">Lipid droplet</location>
    </subcellularLocation>
</comment>
<dbReference type="AlphaFoldDB" id="A0A7M4FBG3"/>
<evidence type="ECO:0000256" key="4">
    <source>
        <dbReference type="PIRNR" id="PIRNR036881"/>
    </source>
</evidence>
<evidence type="ECO:0000313" key="6">
    <source>
        <dbReference type="Ensembl" id="ENSCPRP00005021451.1"/>
    </source>
</evidence>
<dbReference type="PIRSF" id="PIRSF036881">
    <property type="entry name" value="PAT"/>
    <property type="match status" value="1"/>
</dbReference>
<evidence type="ECO:0000256" key="3">
    <source>
        <dbReference type="ARBA" id="ARBA00022677"/>
    </source>
</evidence>
<dbReference type="Ensembl" id="ENSCPRT00005025061.1">
    <property type="protein sequence ID" value="ENSCPRP00005021451.1"/>
    <property type="gene ID" value="ENSCPRG00005014869.1"/>
</dbReference>
<name>A0A7M4FBG3_CROPO</name>
<reference evidence="6" key="1">
    <citation type="submission" date="2025-08" db="UniProtKB">
        <authorList>
            <consortium name="Ensembl"/>
        </authorList>
    </citation>
    <scope>IDENTIFICATION</scope>
</reference>
<dbReference type="GO" id="GO:0019915">
    <property type="term" value="P:lipid storage"/>
    <property type="evidence" value="ECO:0007669"/>
    <property type="project" value="TreeGrafter"/>
</dbReference>
<keyword evidence="3" id="KW-0551">Lipid droplet</keyword>
<protein>
    <recommendedName>
        <fullName evidence="4">Perilipin</fullName>
    </recommendedName>
</protein>
<evidence type="ECO:0000256" key="5">
    <source>
        <dbReference type="SAM" id="SignalP"/>
    </source>
</evidence>
<dbReference type="GO" id="GO:0010890">
    <property type="term" value="P:positive regulation of triglyceride storage"/>
    <property type="evidence" value="ECO:0007669"/>
    <property type="project" value="TreeGrafter"/>
</dbReference>
<evidence type="ECO:0000313" key="7">
    <source>
        <dbReference type="Proteomes" id="UP000594220"/>
    </source>
</evidence>
<dbReference type="GO" id="GO:0005829">
    <property type="term" value="C:cytosol"/>
    <property type="evidence" value="ECO:0007669"/>
    <property type="project" value="TreeGrafter"/>
</dbReference>
<dbReference type="GO" id="GO:0005811">
    <property type="term" value="C:lipid droplet"/>
    <property type="evidence" value="ECO:0007669"/>
    <property type="project" value="UniProtKB-SubCell"/>
</dbReference>
<dbReference type="InterPro" id="IPR004279">
    <property type="entry name" value="Perilipin"/>
</dbReference>
<gene>
    <name evidence="6" type="primary">LOC109323320</name>
</gene>
<dbReference type="SUPFAM" id="SSF109775">
    <property type="entry name" value="Mannose-6-phosphate receptor binding protein 1 (Tip47), C-terminal domain"/>
    <property type="match status" value="1"/>
</dbReference>
<dbReference type="Pfam" id="PF03036">
    <property type="entry name" value="Perilipin"/>
    <property type="match status" value="2"/>
</dbReference>
<organism evidence="6 7">
    <name type="scientific">Crocodylus porosus</name>
    <name type="common">Saltwater crocodile</name>
    <name type="synonym">Estuarine crocodile</name>
    <dbReference type="NCBI Taxonomy" id="8502"/>
    <lineage>
        <taxon>Eukaryota</taxon>
        <taxon>Metazoa</taxon>
        <taxon>Chordata</taxon>
        <taxon>Craniata</taxon>
        <taxon>Vertebrata</taxon>
        <taxon>Euteleostomi</taxon>
        <taxon>Archelosauria</taxon>
        <taxon>Archosauria</taxon>
        <taxon>Crocodylia</taxon>
        <taxon>Longirostres</taxon>
        <taxon>Crocodylidae</taxon>
        <taxon>Crocodylus</taxon>
    </lineage>
</organism>
<dbReference type="Proteomes" id="UP000594220">
    <property type="component" value="Unplaced"/>
</dbReference>
<feature type="chain" id="PRO_5029687006" description="Perilipin" evidence="5">
    <location>
        <begin position="20"/>
        <end position="398"/>
    </location>
</feature>
<dbReference type="Gene3D" id="1.20.120.340">
    <property type="entry name" value="Flagellar protein FliS"/>
    <property type="match status" value="1"/>
</dbReference>
<proteinExistence type="inferred from homology"/>
<evidence type="ECO:0000256" key="1">
    <source>
        <dbReference type="ARBA" id="ARBA00004502"/>
    </source>
</evidence>
<reference evidence="6" key="2">
    <citation type="submission" date="2025-09" db="UniProtKB">
        <authorList>
            <consortium name="Ensembl"/>
        </authorList>
    </citation>
    <scope>IDENTIFICATION</scope>
</reference>
<evidence type="ECO:0000256" key="2">
    <source>
        <dbReference type="ARBA" id="ARBA00006311"/>
    </source>
</evidence>
<keyword evidence="5" id="KW-0732">Signal</keyword>
<keyword evidence="7" id="KW-1185">Reference proteome</keyword>
<dbReference type="Gene3D" id="3.30.720.170">
    <property type="entry name" value="Perilipin, alpha-beta domain"/>
    <property type="match status" value="1"/>
</dbReference>